<evidence type="ECO:0000256" key="5">
    <source>
        <dbReference type="SAM" id="MobiDB-lite"/>
    </source>
</evidence>
<dbReference type="PANTHER" id="PTHR19269">
    <property type="entry name" value="TROPOMYOSIN"/>
    <property type="match status" value="1"/>
</dbReference>
<dbReference type="InterPro" id="IPR000533">
    <property type="entry name" value="Tropomyosin"/>
</dbReference>
<organism evidence="6 7">
    <name type="scientific">Chironomus riparius</name>
    <dbReference type="NCBI Taxonomy" id="315576"/>
    <lineage>
        <taxon>Eukaryota</taxon>
        <taxon>Metazoa</taxon>
        <taxon>Ecdysozoa</taxon>
        <taxon>Arthropoda</taxon>
        <taxon>Hexapoda</taxon>
        <taxon>Insecta</taxon>
        <taxon>Pterygota</taxon>
        <taxon>Neoptera</taxon>
        <taxon>Endopterygota</taxon>
        <taxon>Diptera</taxon>
        <taxon>Nematocera</taxon>
        <taxon>Chironomoidea</taxon>
        <taxon>Chironomidae</taxon>
        <taxon>Chironominae</taxon>
        <taxon>Chironomus</taxon>
    </lineage>
</organism>
<evidence type="ECO:0000313" key="6">
    <source>
        <dbReference type="EMBL" id="CAH1719451.1"/>
    </source>
</evidence>
<dbReference type="Gene3D" id="1.20.5.170">
    <property type="match status" value="2"/>
</dbReference>
<dbReference type="OrthoDB" id="10248777at2759"/>
<feature type="region of interest" description="Disordered" evidence="5">
    <location>
        <begin position="170"/>
        <end position="226"/>
    </location>
</feature>
<dbReference type="PROSITE" id="PS00326">
    <property type="entry name" value="TROPOMYOSIN"/>
    <property type="match status" value="1"/>
</dbReference>
<dbReference type="PRINTS" id="PR00194">
    <property type="entry name" value="TROPOMYOSIN"/>
</dbReference>
<dbReference type="Pfam" id="PF00261">
    <property type="entry name" value="Tropomyosin"/>
    <property type="match status" value="1"/>
</dbReference>
<dbReference type="GO" id="GO:0048731">
    <property type="term" value="P:system development"/>
    <property type="evidence" value="ECO:0007669"/>
    <property type="project" value="UniProtKB-ARBA"/>
</dbReference>
<comment type="similarity">
    <text evidence="1 3">Belongs to the tropomyosin family.</text>
</comment>
<feature type="coiled-coil region" evidence="4">
    <location>
        <begin position="284"/>
        <end position="486"/>
    </location>
</feature>
<evidence type="ECO:0000313" key="7">
    <source>
        <dbReference type="Proteomes" id="UP001153620"/>
    </source>
</evidence>
<reference evidence="6" key="2">
    <citation type="submission" date="2022-10" db="EMBL/GenBank/DDBJ databases">
        <authorList>
            <consortium name="ENA_rothamsted_submissions"/>
            <consortium name="culmorum"/>
            <person name="King R."/>
        </authorList>
    </citation>
    <scope>NUCLEOTIDE SEQUENCE</scope>
</reference>
<feature type="compositionally biased region" description="Basic and acidic residues" evidence="5">
    <location>
        <begin position="177"/>
        <end position="204"/>
    </location>
</feature>
<reference evidence="6" key="1">
    <citation type="submission" date="2022-01" db="EMBL/GenBank/DDBJ databases">
        <authorList>
            <person name="King R."/>
        </authorList>
    </citation>
    <scope>NUCLEOTIDE SEQUENCE</scope>
</reference>
<dbReference type="FunFam" id="1.20.5.170:FF:000001">
    <property type="entry name" value="Tropomyosin alpha-1 chain isoform 1"/>
    <property type="match status" value="1"/>
</dbReference>
<evidence type="ECO:0000256" key="2">
    <source>
        <dbReference type="ARBA" id="ARBA00023054"/>
    </source>
</evidence>
<proteinExistence type="inferred from homology"/>
<keyword evidence="2 4" id="KW-0175">Coiled coil</keyword>
<dbReference type="EMBL" id="OU895878">
    <property type="protein sequence ID" value="CAH1719451.1"/>
    <property type="molecule type" value="Genomic_DNA"/>
</dbReference>
<evidence type="ECO:0000256" key="4">
    <source>
        <dbReference type="SAM" id="Coils"/>
    </source>
</evidence>
<evidence type="ECO:0008006" key="8">
    <source>
        <dbReference type="Google" id="ProtNLM"/>
    </source>
</evidence>
<gene>
    <name evidence="6" type="ORF">CHIRRI_LOCUS6753</name>
</gene>
<keyword evidence="7" id="KW-1185">Reference proteome</keyword>
<evidence type="ECO:0000256" key="3">
    <source>
        <dbReference type="RuleBase" id="RU004515"/>
    </source>
</evidence>
<accession>A0A9P0IVR9</accession>
<dbReference type="FunFam" id="1.20.5.170:FF:000005">
    <property type="entry name" value="Tropomyosin alpha-1 chain"/>
    <property type="match status" value="1"/>
</dbReference>
<sequence length="498" mass="57058">MMIGIFSKNNRNSSRRALSYSNKIQISTPQFKTFDCSKRIKEKENRLTKSRRHIKITNTKKSSSSKIRNEIKIISTNGKQNSIMGDRSAQRSRRGHQHHPKNIGFRSNVPTTEIIKALREGRNLETLFTHSPHHSSDTSVDISTNLGSSNITSSSIGDLICDQTYDYNQESSNESIMENRADENTLPLSEKKDQSRKTSKGSELRKKRPKSTLMDSNEMAVDDDDEETAELAKLRCTSERTEVIAERENRRHKKCADYPGLAFGRSIFSSDSMMKFNIIRNELQNIMNNQLKRAESEVAALNRRIQLLEEDLERSEERLASATAKLSEASAAADESERARKVLENRSLADEERMDALENQLKEARFLAEEADKKYDEVARKLAMVEADLERAEERAEAGEAKIVELEEELRVVGNNLKSLEVSEEKANQREEEYKNQIKTLTTRLKEAEARAEFAERSVQKLQKEVDRLEDELVSEKEKYREIGDDLDTAFVELILKE</sequence>
<evidence type="ECO:0000256" key="1">
    <source>
        <dbReference type="ARBA" id="ARBA00009036"/>
    </source>
</evidence>
<dbReference type="AlphaFoldDB" id="A0A9P0IVR9"/>
<feature type="compositionally biased region" description="Basic residues" evidence="5">
    <location>
        <begin position="90"/>
        <end position="101"/>
    </location>
</feature>
<dbReference type="SUPFAM" id="SSF57997">
    <property type="entry name" value="Tropomyosin"/>
    <property type="match status" value="1"/>
</dbReference>
<name>A0A9P0IVR9_9DIPT</name>
<protein>
    <recommendedName>
        <fullName evidence="8">Tropomyosin</fullName>
    </recommendedName>
</protein>
<dbReference type="Proteomes" id="UP001153620">
    <property type="component" value="Chromosome 2"/>
</dbReference>
<feature type="region of interest" description="Disordered" evidence="5">
    <location>
        <begin position="81"/>
        <end position="106"/>
    </location>
</feature>